<dbReference type="InterPro" id="IPR004843">
    <property type="entry name" value="Calcineurin-like_PHP"/>
</dbReference>
<keyword evidence="2" id="KW-1133">Transmembrane helix</keyword>
<dbReference type="GO" id="GO:0005737">
    <property type="term" value="C:cytoplasm"/>
    <property type="evidence" value="ECO:0007669"/>
    <property type="project" value="TreeGrafter"/>
</dbReference>
<accession>A0A8H3W9J0</accession>
<reference evidence="4 5" key="1">
    <citation type="submission" date="2019-12" db="EMBL/GenBank/DDBJ databases">
        <title>A genome sequence resource for the geographically widespread anthracnose pathogen Colletotrichum asianum.</title>
        <authorList>
            <person name="Meng Y."/>
        </authorList>
    </citation>
    <scope>NUCLEOTIDE SEQUENCE [LARGE SCALE GENOMIC DNA]</scope>
    <source>
        <strain evidence="4 5">ICMP 18580</strain>
    </source>
</reference>
<dbReference type="EMBL" id="WOWK01000081">
    <property type="protein sequence ID" value="KAF0320613.1"/>
    <property type="molecule type" value="Genomic_DNA"/>
</dbReference>
<feature type="compositionally biased region" description="Low complexity" evidence="1">
    <location>
        <begin position="1100"/>
        <end position="1112"/>
    </location>
</feature>
<dbReference type="Pfam" id="PF00149">
    <property type="entry name" value="Metallophos"/>
    <property type="match status" value="1"/>
</dbReference>
<gene>
    <name evidence="4" type="ORF">GQ607_012194</name>
</gene>
<dbReference type="SUPFAM" id="SSF56300">
    <property type="entry name" value="Metallo-dependent phosphatases"/>
    <property type="match status" value="1"/>
</dbReference>
<protein>
    <recommendedName>
        <fullName evidence="3">Calcineurin-like phosphoesterase domain-containing protein</fullName>
    </recommendedName>
</protein>
<evidence type="ECO:0000313" key="5">
    <source>
        <dbReference type="Proteomes" id="UP000434172"/>
    </source>
</evidence>
<comment type="caution">
    <text evidence="4">The sequence shown here is derived from an EMBL/GenBank/DDBJ whole genome shotgun (WGS) entry which is preliminary data.</text>
</comment>
<keyword evidence="5" id="KW-1185">Reference proteome</keyword>
<dbReference type="PANTHER" id="PTHR32440">
    <property type="entry name" value="PHOSPHATASE DCR2-RELATED-RELATED"/>
    <property type="match status" value="1"/>
</dbReference>
<proteinExistence type="predicted"/>
<keyword evidence="2" id="KW-0472">Membrane</keyword>
<name>A0A8H3W9J0_9PEZI</name>
<dbReference type="Gene3D" id="3.60.21.10">
    <property type="match status" value="1"/>
</dbReference>
<feature type="transmembrane region" description="Helical" evidence="2">
    <location>
        <begin position="481"/>
        <end position="509"/>
    </location>
</feature>
<keyword evidence="2" id="KW-0812">Transmembrane</keyword>
<dbReference type="Proteomes" id="UP000434172">
    <property type="component" value="Unassembled WGS sequence"/>
</dbReference>
<dbReference type="OrthoDB" id="5381672at2759"/>
<dbReference type="AlphaFoldDB" id="A0A8H3W9J0"/>
<organism evidence="4 5">
    <name type="scientific">Colletotrichum asianum</name>
    <dbReference type="NCBI Taxonomy" id="702518"/>
    <lineage>
        <taxon>Eukaryota</taxon>
        <taxon>Fungi</taxon>
        <taxon>Dikarya</taxon>
        <taxon>Ascomycota</taxon>
        <taxon>Pezizomycotina</taxon>
        <taxon>Sordariomycetes</taxon>
        <taxon>Hypocreomycetidae</taxon>
        <taxon>Glomerellales</taxon>
        <taxon>Glomerellaceae</taxon>
        <taxon>Colletotrichum</taxon>
        <taxon>Colletotrichum gloeosporioides species complex</taxon>
    </lineage>
</organism>
<feature type="transmembrane region" description="Helical" evidence="2">
    <location>
        <begin position="438"/>
        <end position="461"/>
    </location>
</feature>
<feature type="transmembrane region" description="Helical" evidence="2">
    <location>
        <begin position="991"/>
        <end position="1011"/>
    </location>
</feature>
<dbReference type="CDD" id="cd07383">
    <property type="entry name" value="MPP_Dcr2"/>
    <property type="match status" value="1"/>
</dbReference>
<evidence type="ECO:0000256" key="1">
    <source>
        <dbReference type="SAM" id="MobiDB-lite"/>
    </source>
</evidence>
<evidence type="ECO:0000256" key="2">
    <source>
        <dbReference type="SAM" id="Phobius"/>
    </source>
</evidence>
<feature type="transmembrane region" description="Helical" evidence="2">
    <location>
        <begin position="25"/>
        <end position="44"/>
    </location>
</feature>
<feature type="region of interest" description="Disordered" evidence="1">
    <location>
        <begin position="1091"/>
        <end position="1134"/>
    </location>
</feature>
<dbReference type="GO" id="GO:0016788">
    <property type="term" value="F:hydrolase activity, acting on ester bonds"/>
    <property type="evidence" value="ECO:0007669"/>
    <property type="project" value="TreeGrafter"/>
</dbReference>
<feature type="region of interest" description="Disordered" evidence="1">
    <location>
        <begin position="1161"/>
        <end position="1192"/>
    </location>
</feature>
<feature type="domain" description="Calcineurin-like phosphoesterase" evidence="3">
    <location>
        <begin position="72"/>
        <end position="322"/>
    </location>
</feature>
<dbReference type="InterPro" id="IPR029052">
    <property type="entry name" value="Metallo-depent_PP-like"/>
</dbReference>
<feature type="region of interest" description="Disordered" evidence="1">
    <location>
        <begin position="402"/>
        <end position="422"/>
    </location>
</feature>
<sequence length="1211" mass="133996">MPEAKLEEAVQLRPPQSTARLVERICQLVFVYAISFAAMFMLVTKISPGKWPLKEPSLDKPRLKLGATNRDFRIGIFSDLHFGEVEFASWGIEQDINSTRVMKNVMRSEHPDLVVLNGDLITGEDTHKENSTEYINQIVRPMIEAGQKWTSIYGNHDSKHNLDREQLFRAEKGYDLCYTTSMGDKLPGITNYYLPIFDGDAKDPIALLWFFDSRGGTTYQTDSDNMDDIPNWVAPETAEWFTTTYDELKEKHGHVIPSVAFVHIPPHVFLDAQKSNLDPSKFPGLNADSPLAIQGQGQEDDPFIEALLEAEGLHSIHVGHDHGDSWCSTWPGHEGGLGAEAPFLCFAKHTGYGGYGEWNRGARMLRLLFSQGDNPQMSVETWVRMEDDQVITRVSLNETYGLDSYPSNNGDERPPPKYTTSKSFAMSRQPLQHARRPIYILVVYLLLLLGPWICICVVNQRTTSDPWGILMRDDFDKYSRWMRVAPFLSAVTAVIALPCVAALLAHGAVVFSQRRSHRQALSLRQLFALSDIQWTAVFSKGQTSSYLMIATALLLLVAAQLPLQSLLMPMSARVVYPCDSSRHLTKWDRTCDGARYRAERVGMEPEPSLLRVSTDFPNIISPVRSKLASITSADIQENLWRDGNTDRSFVTGSDHKYNDAFWVSSVPAGTTTGPLRQHSMRLNSTADCQVATREDFPLGCVGYSTTLEGFGVTIKVCMPDDSKNSEVERALLPPRRRQDIDEVVFIDARISPEASQASDFVSDPAENITLKCTAKTTRAFFELGNFYTNLNQSGIIDEWPSDEVMKAQYHDYDWAGNLITSESDQEWDRDVFGGWTSSQGPLRTTVEALFGAESYPQAVLAFLGQTFPDGQMPGNLTLTDDSVRDATKKGCALPAPLHGWQMPYNSKNDEFDTWYPSIYNGCTLKKLPKSLFRIAQGLRHLTVAQSTLGVGMYLSNAAVLQDAASNDAARTIYNLTGTAFVAPKYNLGATVMLSALIALQAICLTLLVWYICTLPTWTNTLDSFAMFRVGSQLKDSVNLPPVGRSDKDDMHKFNELDGLVGVVPGPGIMMDDDLEMATMTSSNRLIRSASSTQQYEIIRPSSPASSVSSASSIDMPAVPPQARQVSDGTYPGGVPGMSAADLSSYLQGGGLATPVSPVSSVASSVRSASPPPPYLPTNSSNKEQRARLPYELGLGAPRLVTKALWSRNQPK</sequence>
<evidence type="ECO:0000259" key="3">
    <source>
        <dbReference type="Pfam" id="PF00149"/>
    </source>
</evidence>
<evidence type="ECO:0000313" key="4">
    <source>
        <dbReference type="EMBL" id="KAF0320613.1"/>
    </source>
</evidence>
<dbReference type="PANTHER" id="PTHR32440:SF11">
    <property type="entry name" value="METALLOPHOSPHOESTERASE DOMAIN-CONTAINING PROTEIN"/>
    <property type="match status" value="1"/>
</dbReference>